<protein>
    <recommendedName>
        <fullName evidence="3">DUF4595 domain-containing protein</fullName>
    </recommendedName>
</protein>
<evidence type="ECO:0000313" key="2">
    <source>
        <dbReference type="Proteomes" id="UP000321436"/>
    </source>
</evidence>
<evidence type="ECO:0008006" key="3">
    <source>
        <dbReference type="Google" id="ProtNLM"/>
    </source>
</evidence>
<proteinExistence type="predicted"/>
<evidence type="ECO:0000313" key="1">
    <source>
        <dbReference type="EMBL" id="GEP93842.1"/>
    </source>
</evidence>
<organism evidence="1 2">
    <name type="scientific">Chitinophaga cymbidii</name>
    <dbReference type="NCBI Taxonomy" id="1096750"/>
    <lineage>
        <taxon>Bacteria</taxon>
        <taxon>Pseudomonadati</taxon>
        <taxon>Bacteroidota</taxon>
        <taxon>Chitinophagia</taxon>
        <taxon>Chitinophagales</taxon>
        <taxon>Chitinophagaceae</taxon>
        <taxon>Chitinophaga</taxon>
    </lineage>
</organism>
<dbReference type="AlphaFoldDB" id="A0A512RDS1"/>
<dbReference type="RefSeq" id="WP_146857349.1">
    <property type="nucleotide sequence ID" value="NZ_BKAU01000001.1"/>
</dbReference>
<reference evidence="1 2" key="1">
    <citation type="submission" date="2019-07" db="EMBL/GenBank/DDBJ databases">
        <title>Whole genome shotgun sequence of Chitinophaga cymbidii NBRC 109752.</title>
        <authorList>
            <person name="Hosoyama A."/>
            <person name="Uohara A."/>
            <person name="Ohji S."/>
            <person name="Ichikawa N."/>
        </authorList>
    </citation>
    <scope>NUCLEOTIDE SEQUENCE [LARGE SCALE GENOMIC DNA]</scope>
    <source>
        <strain evidence="1 2">NBRC 109752</strain>
    </source>
</reference>
<name>A0A512RDS1_9BACT</name>
<dbReference type="EMBL" id="BKAU01000001">
    <property type="protein sequence ID" value="GEP93842.1"/>
    <property type="molecule type" value="Genomic_DNA"/>
</dbReference>
<keyword evidence="2" id="KW-1185">Reference proteome</keyword>
<accession>A0A512RDS1</accession>
<dbReference type="OrthoDB" id="680246at2"/>
<dbReference type="Proteomes" id="UP000321436">
    <property type="component" value="Unassembled WGS sequence"/>
</dbReference>
<comment type="caution">
    <text evidence="1">The sequence shown here is derived from an EMBL/GenBank/DDBJ whole genome shotgun (WGS) entry which is preliminary data.</text>
</comment>
<gene>
    <name evidence="1" type="ORF">CCY01nite_01020</name>
</gene>
<dbReference type="PROSITE" id="PS51257">
    <property type="entry name" value="PROKAR_LIPOPROTEIN"/>
    <property type="match status" value="1"/>
</dbReference>
<sequence>MKKTTLGLAVLTLLFTACSKDDKGGDNNPGEHNWQVSRIMMAHDTLRFTYNADGTVHKLYDYSQDGDEYLSDSMEIAWEGGRIIRLSEFEDGVKRPYAELIYDGNNVVRLQYYRENETGYGPGGYDSIRYANGKMSEIHYINNQGDRSSYHKLTWTGDNITKDELYAQNFDGTNTFMLMEEVTYTYHTDKPGLGKLTSGDVLFWYADMELTHISANLVASSVTVYKPTEQERWRSDYTHTFSTDGLLESTVTKETDVEADRTSEYTSKFEYIDLK</sequence>